<dbReference type="Proteomes" id="UP000774804">
    <property type="component" value="Unassembled WGS sequence"/>
</dbReference>
<comment type="caution">
    <text evidence="1">The sequence shown here is derived from an EMBL/GenBank/DDBJ whole genome shotgun (WGS) entry which is preliminary data.</text>
</comment>
<dbReference type="AlphaFoldDB" id="A0A8T1B895"/>
<name>A0A8T1B895_9STRA</name>
<accession>A0A8T1B895</accession>
<dbReference type="Proteomes" id="UP000697107">
    <property type="component" value="Unassembled WGS sequence"/>
</dbReference>
<protein>
    <submittedName>
        <fullName evidence="1">Uncharacterized protein</fullName>
    </submittedName>
</protein>
<evidence type="ECO:0000313" key="2">
    <source>
        <dbReference type="EMBL" id="KAG2967446.1"/>
    </source>
</evidence>
<reference evidence="1" key="1">
    <citation type="submission" date="2018-10" db="EMBL/GenBank/DDBJ databases">
        <title>Effector identification in a new, highly contiguous assembly of the strawberry crown rot pathogen Phytophthora cactorum.</title>
        <authorList>
            <person name="Armitage A.D."/>
            <person name="Nellist C.F."/>
            <person name="Bates H."/>
            <person name="Vickerstaff R.J."/>
            <person name="Harrison R.J."/>
        </authorList>
    </citation>
    <scope>NUCLEOTIDE SEQUENCE</scope>
    <source>
        <strain evidence="1">4032</strain>
        <strain evidence="2">P415</strain>
    </source>
</reference>
<dbReference type="EMBL" id="RCMI01000796">
    <property type="protein sequence ID" value="KAG2897464.1"/>
    <property type="molecule type" value="Genomic_DNA"/>
</dbReference>
<dbReference type="EMBL" id="RCML01000931">
    <property type="protein sequence ID" value="KAG2967446.1"/>
    <property type="molecule type" value="Genomic_DNA"/>
</dbReference>
<sequence>MADRVSSSSSEVHCPGVAIVISNPHPEGTNVVAHPVSTTTEFSD</sequence>
<gene>
    <name evidence="1" type="ORF">PC115_g17165</name>
    <name evidence="2" type="ORF">PC118_g18573</name>
</gene>
<proteinExistence type="predicted"/>
<organism evidence="1 3">
    <name type="scientific">Phytophthora cactorum</name>
    <dbReference type="NCBI Taxonomy" id="29920"/>
    <lineage>
        <taxon>Eukaryota</taxon>
        <taxon>Sar</taxon>
        <taxon>Stramenopiles</taxon>
        <taxon>Oomycota</taxon>
        <taxon>Peronosporomycetes</taxon>
        <taxon>Peronosporales</taxon>
        <taxon>Peronosporaceae</taxon>
        <taxon>Phytophthora</taxon>
    </lineage>
</organism>
<evidence type="ECO:0000313" key="3">
    <source>
        <dbReference type="Proteomes" id="UP000774804"/>
    </source>
</evidence>
<evidence type="ECO:0000313" key="1">
    <source>
        <dbReference type="EMBL" id="KAG2897464.1"/>
    </source>
</evidence>